<dbReference type="AlphaFoldDB" id="A0A5B7J429"/>
<evidence type="ECO:0000313" key="2">
    <source>
        <dbReference type="Proteomes" id="UP000324222"/>
    </source>
</evidence>
<evidence type="ECO:0000313" key="1">
    <source>
        <dbReference type="EMBL" id="MPC87668.1"/>
    </source>
</evidence>
<protein>
    <submittedName>
        <fullName evidence="1">Uncharacterized protein</fullName>
    </submittedName>
</protein>
<accession>A0A5B7J429</accession>
<dbReference type="Proteomes" id="UP000324222">
    <property type="component" value="Unassembled WGS sequence"/>
</dbReference>
<reference evidence="1 2" key="1">
    <citation type="submission" date="2019-05" db="EMBL/GenBank/DDBJ databases">
        <title>Another draft genome of Portunus trituberculatus and its Hox gene families provides insights of decapod evolution.</title>
        <authorList>
            <person name="Jeong J.-H."/>
            <person name="Song I."/>
            <person name="Kim S."/>
            <person name="Choi T."/>
            <person name="Kim D."/>
            <person name="Ryu S."/>
            <person name="Kim W."/>
        </authorList>
    </citation>
    <scope>NUCLEOTIDE SEQUENCE [LARGE SCALE GENOMIC DNA]</scope>
    <source>
        <tissue evidence="1">Muscle</tissue>
    </source>
</reference>
<organism evidence="1 2">
    <name type="scientific">Portunus trituberculatus</name>
    <name type="common">Swimming crab</name>
    <name type="synonym">Neptunus trituberculatus</name>
    <dbReference type="NCBI Taxonomy" id="210409"/>
    <lineage>
        <taxon>Eukaryota</taxon>
        <taxon>Metazoa</taxon>
        <taxon>Ecdysozoa</taxon>
        <taxon>Arthropoda</taxon>
        <taxon>Crustacea</taxon>
        <taxon>Multicrustacea</taxon>
        <taxon>Malacostraca</taxon>
        <taxon>Eumalacostraca</taxon>
        <taxon>Eucarida</taxon>
        <taxon>Decapoda</taxon>
        <taxon>Pleocyemata</taxon>
        <taxon>Brachyura</taxon>
        <taxon>Eubrachyura</taxon>
        <taxon>Portunoidea</taxon>
        <taxon>Portunidae</taxon>
        <taxon>Portuninae</taxon>
        <taxon>Portunus</taxon>
    </lineage>
</organism>
<comment type="caution">
    <text evidence="1">The sequence shown here is derived from an EMBL/GenBank/DDBJ whole genome shotgun (WGS) entry which is preliminary data.</text>
</comment>
<sequence>MPDFPLNTGATLAPSHFTSSASRYTTLIHRCPHLLHPRPCTPNLIPHSLIKRIREQQWPLSCAC</sequence>
<keyword evidence="2" id="KW-1185">Reference proteome</keyword>
<name>A0A5B7J429_PORTR</name>
<proteinExistence type="predicted"/>
<dbReference type="EMBL" id="VSRR010075215">
    <property type="protein sequence ID" value="MPC87668.1"/>
    <property type="molecule type" value="Genomic_DNA"/>
</dbReference>
<gene>
    <name evidence="1" type="ORF">E2C01_082540</name>
</gene>